<evidence type="ECO:0008006" key="4">
    <source>
        <dbReference type="Google" id="ProtNLM"/>
    </source>
</evidence>
<protein>
    <recommendedName>
        <fullName evidence="4">Transmembrane protein</fullName>
    </recommendedName>
</protein>
<reference evidence="2 3" key="2">
    <citation type="journal article" date="2022" name="Mol. Biol. Evol.">
        <title>Comparative Genomics Reveals Insights into the Divergent Evolution of Astigmatic Mites and Household Pest Adaptations.</title>
        <authorList>
            <person name="Xiong Q."/>
            <person name="Wan A.T."/>
            <person name="Liu X."/>
            <person name="Fung C.S."/>
            <person name="Xiao X."/>
            <person name="Malainual N."/>
            <person name="Hou J."/>
            <person name="Wang L."/>
            <person name="Wang M."/>
            <person name="Yang K.Y."/>
            <person name="Cui Y."/>
            <person name="Leung E.L."/>
            <person name="Nong W."/>
            <person name="Shin S.K."/>
            <person name="Au S.W."/>
            <person name="Jeong K.Y."/>
            <person name="Chew F.T."/>
            <person name="Hui J.H."/>
            <person name="Leung T.F."/>
            <person name="Tungtrongchitr A."/>
            <person name="Zhong N."/>
            <person name="Liu Z."/>
            <person name="Tsui S.K."/>
        </authorList>
    </citation>
    <scope>NUCLEOTIDE SEQUENCE [LARGE SCALE GENOMIC DNA]</scope>
    <source>
        <strain evidence="2">Derp</strain>
    </source>
</reference>
<keyword evidence="1" id="KW-0812">Transmembrane</keyword>
<dbReference type="EMBL" id="NJHN03000095">
    <property type="protein sequence ID" value="KAH9415552.1"/>
    <property type="molecule type" value="Genomic_DNA"/>
</dbReference>
<gene>
    <name evidence="2" type="ORF">DERP_000037</name>
</gene>
<sequence length="85" mass="9792">MYGLNNKCDGHDGPLKSRSLLIILTIKQSYLTRTCKLFKFCRVWIINVDSGSINLQGGMKEMMMLTVVFFIFIYFNNTTTTTLLQ</sequence>
<keyword evidence="3" id="KW-1185">Reference proteome</keyword>
<proteinExistence type="predicted"/>
<evidence type="ECO:0000256" key="1">
    <source>
        <dbReference type="SAM" id="Phobius"/>
    </source>
</evidence>
<comment type="caution">
    <text evidence="2">The sequence shown here is derived from an EMBL/GenBank/DDBJ whole genome shotgun (WGS) entry which is preliminary data.</text>
</comment>
<reference evidence="2 3" key="1">
    <citation type="journal article" date="2018" name="J. Allergy Clin. Immunol.">
        <title>High-quality assembly of Dermatophagoides pteronyssinus genome and transcriptome reveals a wide range of novel allergens.</title>
        <authorList>
            <person name="Liu X.Y."/>
            <person name="Yang K.Y."/>
            <person name="Wang M.Q."/>
            <person name="Kwok J.S."/>
            <person name="Zeng X."/>
            <person name="Yang Z."/>
            <person name="Xiao X.J."/>
            <person name="Lau C.P."/>
            <person name="Li Y."/>
            <person name="Huang Z.M."/>
            <person name="Ba J.G."/>
            <person name="Yim A.K."/>
            <person name="Ouyang C.Y."/>
            <person name="Ngai S.M."/>
            <person name="Chan T.F."/>
            <person name="Leung E.L."/>
            <person name="Liu L."/>
            <person name="Liu Z.G."/>
            <person name="Tsui S.K."/>
        </authorList>
    </citation>
    <scope>NUCLEOTIDE SEQUENCE [LARGE SCALE GENOMIC DNA]</scope>
    <source>
        <strain evidence="2">Derp</strain>
    </source>
</reference>
<organism evidence="2 3">
    <name type="scientific">Dermatophagoides pteronyssinus</name>
    <name type="common">European house dust mite</name>
    <dbReference type="NCBI Taxonomy" id="6956"/>
    <lineage>
        <taxon>Eukaryota</taxon>
        <taxon>Metazoa</taxon>
        <taxon>Ecdysozoa</taxon>
        <taxon>Arthropoda</taxon>
        <taxon>Chelicerata</taxon>
        <taxon>Arachnida</taxon>
        <taxon>Acari</taxon>
        <taxon>Acariformes</taxon>
        <taxon>Sarcoptiformes</taxon>
        <taxon>Astigmata</taxon>
        <taxon>Psoroptidia</taxon>
        <taxon>Analgoidea</taxon>
        <taxon>Pyroglyphidae</taxon>
        <taxon>Dermatophagoidinae</taxon>
        <taxon>Dermatophagoides</taxon>
    </lineage>
</organism>
<keyword evidence="1" id="KW-1133">Transmembrane helix</keyword>
<keyword evidence="1" id="KW-0472">Membrane</keyword>
<evidence type="ECO:0000313" key="3">
    <source>
        <dbReference type="Proteomes" id="UP000887458"/>
    </source>
</evidence>
<feature type="transmembrane region" description="Helical" evidence="1">
    <location>
        <begin position="62"/>
        <end position="84"/>
    </location>
</feature>
<dbReference type="Proteomes" id="UP000887458">
    <property type="component" value="Unassembled WGS sequence"/>
</dbReference>
<name>A0ABQ8IZ05_DERPT</name>
<evidence type="ECO:0000313" key="2">
    <source>
        <dbReference type="EMBL" id="KAH9415552.1"/>
    </source>
</evidence>
<accession>A0ABQ8IZ05</accession>